<reference evidence="1" key="2">
    <citation type="submission" date="2019-06" db="EMBL/GenBank/DDBJ databases">
        <title>Genomics analysis of Aphanomyces spp. identifies a new class of oomycete effector associated with host adaptation.</title>
        <authorList>
            <person name="Gaulin E."/>
        </authorList>
    </citation>
    <scope>NUCLEOTIDE SEQUENCE</scope>
    <source>
        <strain evidence="1">CBS 578.67</strain>
    </source>
</reference>
<dbReference type="OrthoDB" id="72787at2759"/>
<dbReference type="AlphaFoldDB" id="A0A485L379"/>
<dbReference type="Proteomes" id="UP000332933">
    <property type="component" value="Unassembled WGS sequence"/>
</dbReference>
<sequence length="483" mass="53881">MCFDWLDFKMSSNAIELVPLAHLESGTVVSFLAYVHQIHQDKLKDKKHMSIWIGDRSVPFFKLHAWSDECTIVRRRLQARDICCFQDISVRSFRGNKEAHVTRTSTLTVVVRKNQFQNTTAGDGVYVPFTRILPLVEWSKALDAKGFGLGQGNVPTVKIKDLRENMLAHVVCRLRPLLRHDTFHHHQHPSDEHMTAGSVRQFVMVDGPDDGMVLNLWHDHLDPTPGALVRVRHVVIAFNSMRHSLMGHTTGDSSIEPISSSPAIHPAAAALSLVPVAFDSFADAAAAQLNGGLVLRRVSIEQLVLAMPPSAVWHSALLTECYCTWCECTLPEQPTDVVPRLYGACVNQCQASRSARRWRYRPATLHVRDRLGQRMALHVQDAAMQAIVAHIPAAMVADCGARRQDVAAVDARDVVRLLLESFVSHDVVNIQVYCHCLGTSASRVGGTRVKMDGATIDTLHRSDNDDDDDDRRDVVYSFISLED</sequence>
<evidence type="ECO:0000313" key="1">
    <source>
        <dbReference type="EMBL" id="KAF0693612.1"/>
    </source>
</evidence>
<accession>A0A485L379</accession>
<evidence type="ECO:0000313" key="2">
    <source>
        <dbReference type="EMBL" id="VFT92279.1"/>
    </source>
</evidence>
<organism evidence="2 3">
    <name type="scientific">Aphanomyces stellatus</name>
    <dbReference type="NCBI Taxonomy" id="120398"/>
    <lineage>
        <taxon>Eukaryota</taxon>
        <taxon>Sar</taxon>
        <taxon>Stramenopiles</taxon>
        <taxon>Oomycota</taxon>
        <taxon>Saprolegniomycetes</taxon>
        <taxon>Saprolegniales</taxon>
        <taxon>Verrucalvaceae</taxon>
        <taxon>Aphanomyces</taxon>
    </lineage>
</organism>
<gene>
    <name evidence="2" type="primary">Aste57867_15477</name>
    <name evidence="1" type="ORF">As57867_015421</name>
    <name evidence="2" type="ORF">ASTE57867_15477</name>
</gene>
<evidence type="ECO:0000313" key="3">
    <source>
        <dbReference type="Proteomes" id="UP000332933"/>
    </source>
</evidence>
<reference evidence="2" key="1">
    <citation type="submission" date="2019-03" db="EMBL/GenBank/DDBJ databases">
        <authorList>
            <person name="Gaulin E."/>
            <person name="Dumas B."/>
        </authorList>
    </citation>
    <scope>NUCLEOTIDE SEQUENCE [LARGE SCALE GENOMIC DNA]</scope>
    <source>
        <strain evidence="2">CBS 568.67</strain>
    </source>
</reference>
<protein>
    <submittedName>
        <fullName evidence="2">Aste57867_15477 protein</fullName>
    </submittedName>
</protein>
<dbReference type="EMBL" id="CAADRA010005700">
    <property type="protein sequence ID" value="VFT92279.1"/>
    <property type="molecule type" value="Genomic_DNA"/>
</dbReference>
<dbReference type="InterPro" id="IPR012340">
    <property type="entry name" value="NA-bd_OB-fold"/>
</dbReference>
<proteinExistence type="predicted"/>
<keyword evidence="3" id="KW-1185">Reference proteome</keyword>
<name>A0A485L379_9STRA</name>
<dbReference type="EMBL" id="VJMH01005679">
    <property type="protein sequence ID" value="KAF0693612.1"/>
    <property type="molecule type" value="Genomic_DNA"/>
</dbReference>
<dbReference type="Gene3D" id="2.40.50.140">
    <property type="entry name" value="Nucleic acid-binding proteins"/>
    <property type="match status" value="1"/>
</dbReference>